<feature type="transmembrane region" description="Helical" evidence="5">
    <location>
        <begin position="12"/>
        <end position="32"/>
    </location>
</feature>
<evidence type="ECO:0000313" key="8">
    <source>
        <dbReference type="Proteomes" id="UP000001660"/>
    </source>
</evidence>
<name>D8PG37_9BACT</name>
<feature type="transmembrane region" description="Helical" evidence="5">
    <location>
        <begin position="296"/>
        <end position="317"/>
    </location>
</feature>
<dbReference type="InterPro" id="IPR011701">
    <property type="entry name" value="MFS"/>
</dbReference>
<dbReference type="InterPro" id="IPR020846">
    <property type="entry name" value="MFS_dom"/>
</dbReference>
<gene>
    <name evidence="7" type="ORF">NIDE2514</name>
</gene>
<proteinExistence type="predicted"/>
<evidence type="ECO:0000313" key="7">
    <source>
        <dbReference type="EMBL" id="CBK42224.1"/>
    </source>
</evidence>
<dbReference type="Proteomes" id="UP000001660">
    <property type="component" value="Chromosome"/>
</dbReference>
<feature type="domain" description="Major facilitator superfamily (MFS) profile" evidence="6">
    <location>
        <begin position="14"/>
        <end position="410"/>
    </location>
</feature>
<dbReference type="eggNOG" id="COG2271">
    <property type="taxonomic scope" value="Bacteria"/>
</dbReference>
<keyword evidence="8" id="KW-1185">Reference proteome</keyword>
<evidence type="ECO:0000256" key="5">
    <source>
        <dbReference type="SAM" id="Phobius"/>
    </source>
</evidence>
<dbReference type="Pfam" id="PF07690">
    <property type="entry name" value="MFS_1"/>
    <property type="match status" value="1"/>
</dbReference>
<reference evidence="7 8" key="1">
    <citation type="journal article" date="2010" name="Proc. Natl. Acad. Sci. U.S.A.">
        <title>A Nitrospira metagenome illuminates the physiology and evolution of globally important nitrite-oxidizing bacteria.</title>
        <authorList>
            <person name="Lucker S."/>
            <person name="Wagner M."/>
            <person name="Maixner F."/>
            <person name="Pelletier E."/>
            <person name="Koch H."/>
            <person name="Vacherie B."/>
            <person name="Rattei T."/>
            <person name="Sinninghe Damste J."/>
            <person name="Spieck E."/>
            <person name="Le Paslier D."/>
            <person name="Daims H."/>
        </authorList>
    </citation>
    <scope>NUCLEOTIDE SEQUENCE [LARGE SCALE GENOMIC DNA]</scope>
</reference>
<dbReference type="GO" id="GO:0016020">
    <property type="term" value="C:membrane"/>
    <property type="evidence" value="ECO:0007669"/>
    <property type="project" value="UniProtKB-SubCell"/>
</dbReference>
<feature type="transmembrane region" description="Helical" evidence="5">
    <location>
        <begin position="148"/>
        <end position="171"/>
    </location>
</feature>
<keyword evidence="3 5" id="KW-1133">Transmembrane helix</keyword>
<feature type="transmembrane region" description="Helical" evidence="5">
    <location>
        <begin position="357"/>
        <end position="376"/>
    </location>
</feature>
<keyword evidence="7" id="KW-0813">Transport</keyword>
<feature type="transmembrane region" description="Helical" evidence="5">
    <location>
        <begin position="263"/>
        <end position="284"/>
    </location>
</feature>
<dbReference type="Gene3D" id="1.20.1250.20">
    <property type="entry name" value="MFS general substrate transporter like domains"/>
    <property type="match status" value="2"/>
</dbReference>
<feature type="transmembrane region" description="Helical" evidence="5">
    <location>
        <begin position="323"/>
        <end position="345"/>
    </location>
</feature>
<evidence type="ECO:0000259" key="6">
    <source>
        <dbReference type="PROSITE" id="PS50850"/>
    </source>
</evidence>
<feature type="transmembrane region" description="Helical" evidence="5">
    <location>
        <begin position="382"/>
        <end position="404"/>
    </location>
</feature>
<dbReference type="OrthoDB" id="9784658at2"/>
<sequence length="414" mass="43984">MATGRSTTQPRWGILGLLFAISAVTYMDRVNISVTARQMMPAYGLTDQDMGYIFSAFVFGYALCQIPGGWLGDRWGARVVLAGALVWWSVFTALTAVAATLPLAAMVGTVGALIVVRFLLGVGEAVALPNFNRAVADWIPPAQRGLGIGIAIGGIGIGAAITPPLASWVMVNYHWQTVFYLSALIGLVVALLWVLCSREQKAADGAASLHPRVVVPWRQFAASSSLRWLVLSYACLGYVAYIYMSWFYLYLVNVRGIDLLRGGWLAAAPFVAILIFCPLGGWTTDRLVSSLGLKKARMIVGMIGMGLAGGLIAVGAWADSQAVAIACLSLGAGWLYFTVGAYWSVTTDLSKTHAGTLSGVMNMGANVGGVISPSLTPWLADHWGWTASLLVAALIALCGGVMWVKIDASEGLRE</sequence>
<keyword evidence="4 5" id="KW-0472">Membrane</keyword>
<accession>D8PG37</accession>
<evidence type="ECO:0000256" key="2">
    <source>
        <dbReference type="ARBA" id="ARBA00022692"/>
    </source>
</evidence>
<feature type="transmembrane region" description="Helical" evidence="5">
    <location>
        <begin position="79"/>
        <end position="99"/>
    </location>
</feature>
<feature type="transmembrane region" description="Helical" evidence="5">
    <location>
        <begin position="52"/>
        <end position="72"/>
    </location>
</feature>
<dbReference type="CDD" id="cd17319">
    <property type="entry name" value="MFS_ExuT_GudP_like"/>
    <property type="match status" value="1"/>
</dbReference>
<organism evidence="7 8">
    <name type="scientific">Nitrospira defluvii</name>
    <dbReference type="NCBI Taxonomy" id="330214"/>
    <lineage>
        <taxon>Bacteria</taxon>
        <taxon>Pseudomonadati</taxon>
        <taxon>Nitrospirota</taxon>
        <taxon>Nitrospiria</taxon>
        <taxon>Nitrospirales</taxon>
        <taxon>Nitrospiraceae</taxon>
        <taxon>Nitrospira</taxon>
    </lineage>
</organism>
<feature type="transmembrane region" description="Helical" evidence="5">
    <location>
        <begin position="177"/>
        <end position="196"/>
    </location>
</feature>
<dbReference type="AlphaFoldDB" id="D8PG37"/>
<dbReference type="InterPro" id="IPR050382">
    <property type="entry name" value="MFS_Na/Anion_cotransporter"/>
</dbReference>
<keyword evidence="2 5" id="KW-0812">Transmembrane</keyword>
<protein>
    <submittedName>
        <fullName evidence="7">Putative Sugar transporter of the major facilitator superfamily</fullName>
    </submittedName>
</protein>
<dbReference type="EMBL" id="FP929003">
    <property type="protein sequence ID" value="CBK42224.1"/>
    <property type="molecule type" value="Genomic_DNA"/>
</dbReference>
<dbReference type="SUPFAM" id="SSF103473">
    <property type="entry name" value="MFS general substrate transporter"/>
    <property type="match status" value="1"/>
</dbReference>
<dbReference type="KEGG" id="nde:NIDE2514"/>
<dbReference type="GO" id="GO:0022857">
    <property type="term" value="F:transmembrane transporter activity"/>
    <property type="evidence" value="ECO:0007669"/>
    <property type="project" value="InterPro"/>
</dbReference>
<dbReference type="STRING" id="330214.NIDE2514"/>
<keyword evidence="7" id="KW-0762">Sugar transport</keyword>
<dbReference type="PANTHER" id="PTHR11662">
    <property type="entry name" value="SOLUTE CARRIER FAMILY 17"/>
    <property type="match status" value="1"/>
</dbReference>
<evidence type="ECO:0000256" key="3">
    <source>
        <dbReference type="ARBA" id="ARBA00022989"/>
    </source>
</evidence>
<dbReference type="InterPro" id="IPR036259">
    <property type="entry name" value="MFS_trans_sf"/>
</dbReference>
<dbReference type="PANTHER" id="PTHR11662:SF399">
    <property type="entry name" value="FI19708P1-RELATED"/>
    <property type="match status" value="1"/>
</dbReference>
<dbReference type="HOGENOM" id="CLU_001265_5_1_0"/>
<dbReference type="PROSITE" id="PS50850">
    <property type="entry name" value="MFS"/>
    <property type="match status" value="1"/>
</dbReference>
<feature type="transmembrane region" description="Helical" evidence="5">
    <location>
        <begin position="105"/>
        <end position="127"/>
    </location>
</feature>
<evidence type="ECO:0000256" key="4">
    <source>
        <dbReference type="ARBA" id="ARBA00023136"/>
    </source>
</evidence>
<comment type="subcellular location">
    <subcellularLocation>
        <location evidence="1">Membrane</location>
        <topology evidence="1">Multi-pass membrane protein</topology>
    </subcellularLocation>
</comment>
<feature type="transmembrane region" description="Helical" evidence="5">
    <location>
        <begin position="228"/>
        <end position="251"/>
    </location>
</feature>
<evidence type="ECO:0000256" key="1">
    <source>
        <dbReference type="ARBA" id="ARBA00004141"/>
    </source>
</evidence>